<dbReference type="SUPFAM" id="SSF109998">
    <property type="entry name" value="Triger factor/SurA peptide-binding domain-like"/>
    <property type="match status" value="1"/>
</dbReference>
<evidence type="ECO:0000313" key="8">
    <source>
        <dbReference type="EMBL" id="GBF80882.1"/>
    </source>
</evidence>
<dbReference type="Pfam" id="PF00639">
    <property type="entry name" value="Rotamase"/>
    <property type="match status" value="1"/>
</dbReference>
<evidence type="ECO:0000313" key="9">
    <source>
        <dbReference type="Proteomes" id="UP000287247"/>
    </source>
</evidence>
<keyword evidence="9" id="KW-1185">Reference proteome</keyword>
<evidence type="ECO:0000256" key="4">
    <source>
        <dbReference type="ARBA" id="ARBA00023110"/>
    </source>
</evidence>
<dbReference type="InterPro" id="IPR027304">
    <property type="entry name" value="Trigger_fact/SurA_dom_sf"/>
</dbReference>
<comment type="catalytic activity">
    <reaction evidence="1">
        <text>[protein]-peptidylproline (omega=180) = [protein]-peptidylproline (omega=0)</text>
        <dbReference type="Rhea" id="RHEA:16237"/>
        <dbReference type="Rhea" id="RHEA-COMP:10747"/>
        <dbReference type="Rhea" id="RHEA-COMP:10748"/>
        <dbReference type="ChEBI" id="CHEBI:83833"/>
        <dbReference type="ChEBI" id="CHEBI:83834"/>
        <dbReference type="EC" id="5.2.1.8"/>
    </reaction>
</comment>
<dbReference type="AlphaFoldDB" id="A0A401IHV8"/>
<keyword evidence="5 6" id="KW-0413">Isomerase</keyword>
<proteinExistence type="predicted"/>
<evidence type="ECO:0000256" key="1">
    <source>
        <dbReference type="ARBA" id="ARBA00000971"/>
    </source>
</evidence>
<evidence type="ECO:0000259" key="7">
    <source>
        <dbReference type="PROSITE" id="PS50198"/>
    </source>
</evidence>
<evidence type="ECO:0000256" key="3">
    <source>
        <dbReference type="ARBA" id="ARBA00022729"/>
    </source>
</evidence>
<dbReference type="PANTHER" id="PTHR47245:SF1">
    <property type="entry name" value="FOLDASE PROTEIN PRSA"/>
    <property type="match status" value="1"/>
</dbReference>
<dbReference type="PROSITE" id="PS50198">
    <property type="entry name" value="PPIC_PPIASE_2"/>
    <property type="match status" value="1"/>
</dbReference>
<keyword evidence="4 6" id="KW-0697">Rotamase</keyword>
<keyword evidence="3" id="KW-0732">Signal</keyword>
<dbReference type="EMBL" id="BDQK01000013">
    <property type="protein sequence ID" value="GBF80882.1"/>
    <property type="molecule type" value="Genomic_DNA"/>
</dbReference>
<dbReference type="SUPFAM" id="SSF54534">
    <property type="entry name" value="FKBP-like"/>
    <property type="match status" value="1"/>
</dbReference>
<feature type="domain" description="PpiC" evidence="7">
    <location>
        <begin position="120"/>
        <end position="211"/>
    </location>
</feature>
<reference evidence="9" key="1">
    <citation type="submission" date="2017-05" db="EMBL/GenBank/DDBJ databases">
        <title>Physiological properties and genetic analysis related to exopolysaccharide production of fresh-water unicellular cyanobacterium Aphanothece sacrum, Suizenji Nori, that has been cultured as a food source in Japan.</title>
        <authorList>
            <person name="Kanesaki Y."/>
            <person name="Yoshikawa S."/>
            <person name="Ohki K."/>
        </authorList>
    </citation>
    <scope>NUCLEOTIDE SEQUENCE [LARGE SCALE GENOMIC DNA]</scope>
    <source>
        <strain evidence="9">FPU1</strain>
    </source>
</reference>
<dbReference type="Proteomes" id="UP000287247">
    <property type="component" value="Unassembled WGS sequence"/>
</dbReference>
<evidence type="ECO:0000256" key="5">
    <source>
        <dbReference type="ARBA" id="ARBA00023235"/>
    </source>
</evidence>
<protein>
    <recommendedName>
        <fullName evidence="2">peptidylprolyl isomerase</fullName>
        <ecNumber evidence="2">5.2.1.8</ecNumber>
    </recommendedName>
</protein>
<dbReference type="InterPro" id="IPR000297">
    <property type="entry name" value="PPIase_PpiC"/>
</dbReference>
<name>A0A401IHV8_APHSA</name>
<comment type="caution">
    <text evidence="8">The sequence shown here is derived from an EMBL/GenBank/DDBJ whole genome shotgun (WGS) entry which is preliminary data.</text>
</comment>
<organism evidence="8 9">
    <name type="scientific">Aphanothece sacrum FPU1</name>
    <dbReference type="NCBI Taxonomy" id="1920663"/>
    <lineage>
        <taxon>Bacteria</taxon>
        <taxon>Bacillati</taxon>
        <taxon>Cyanobacteriota</taxon>
        <taxon>Cyanophyceae</taxon>
        <taxon>Oscillatoriophycideae</taxon>
        <taxon>Chroococcales</taxon>
        <taxon>Aphanothecaceae</taxon>
        <taxon>Aphanothece</taxon>
    </lineage>
</organism>
<dbReference type="InterPro" id="IPR046357">
    <property type="entry name" value="PPIase_dom_sf"/>
</dbReference>
<dbReference type="EC" id="5.2.1.8" evidence="2"/>
<gene>
    <name evidence="8" type="ORF">AsFPU1_2290</name>
</gene>
<dbReference type="Gene3D" id="1.10.4030.10">
    <property type="entry name" value="Porin chaperone SurA, peptide-binding domain"/>
    <property type="match status" value="1"/>
</dbReference>
<evidence type="ECO:0000256" key="6">
    <source>
        <dbReference type="PROSITE-ProRule" id="PRU00278"/>
    </source>
</evidence>
<dbReference type="InterPro" id="IPR050245">
    <property type="entry name" value="PrsA_foldase"/>
</dbReference>
<dbReference type="Gene3D" id="3.10.50.40">
    <property type="match status" value="1"/>
</dbReference>
<dbReference type="GO" id="GO:0003755">
    <property type="term" value="F:peptidyl-prolyl cis-trans isomerase activity"/>
    <property type="evidence" value="ECO:0007669"/>
    <property type="project" value="UniProtKB-KW"/>
</dbReference>
<evidence type="ECO:0000256" key="2">
    <source>
        <dbReference type="ARBA" id="ARBA00013194"/>
    </source>
</evidence>
<dbReference type="PANTHER" id="PTHR47245">
    <property type="entry name" value="PEPTIDYLPROLYL ISOMERASE"/>
    <property type="match status" value="1"/>
</dbReference>
<accession>A0A401IHV8</accession>
<sequence>MTIMLENITITEEEILKQAKFSGKMPEIIEGIINRQIIAEEGNRAGITVETEELQQAADQFRLVKNLQSAEETHKWLEKNQLSVDDFEEMLYYSILSGKLANHLFADKIEAYFYQNQLNYAEVVMYEVVLDDQDLAMELYYAIDEQEMSFWDVAHQYIQDTELRRKGGYLGRVKRQELKPEISAAVFAANPPQFLKPIMTSQGVHLVFVEEIIQPELDENINYQILSDLFSEWLKEKFQQVDMTASASPVPVVISKAYNS</sequence>